<dbReference type="PROSITE" id="PS50157">
    <property type="entry name" value="ZINC_FINGER_C2H2_2"/>
    <property type="match status" value="2"/>
</dbReference>
<dbReference type="GO" id="GO:0008270">
    <property type="term" value="F:zinc ion binding"/>
    <property type="evidence" value="ECO:0007669"/>
    <property type="project" value="UniProtKB-KW"/>
</dbReference>
<evidence type="ECO:0000256" key="2">
    <source>
        <dbReference type="ARBA" id="ARBA00022737"/>
    </source>
</evidence>
<reference evidence="10 11" key="1">
    <citation type="journal article" date="2014" name="Nat. Commun.">
        <title>Klebsormidium flaccidum genome reveals primary factors for plant terrestrial adaptation.</title>
        <authorList>
            <person name="Hori K."/>
            <person name="Maruyama F."/>
            <person name="Fujisawa T."/>
            <person name="Togashi T."/>
            <person name="Yamamoto N."/>
            <person name="Seo M."/>
            <person name="Sato S."/>
            <person name="Yamada T."/>
            <person name="Mori H."/>
            <person name="Tajima N."/>
            <person name="Moriyama T."/>
            <person name="Ikeuchi M."/>
            <person name="Watanabe M."/>
            <person name="Wada H."/>
            <person name="Kobayashi K."/>
            <person name="Saito M."/>
            <person name="Masuda T."/>
            <person name="Sasaki-Sekimoto Y."/>
            <person name="Mashiguchi K."/>
            <person name="Awai K."/>
            <person name="Shimojima M."/>
            <person name="Masuda S."/>
            <person name="Iwai M."/>
            <person name="Nobusawa T."/>
            <person name="Narise T."/>
            <person name="Kondo S."/>
            <person name="Saito H."/>
            <person name="Sato R."/>
            <person name="Murakawa M."/>
            <person name="Ihara Y."/>
            <person name="Oshima-Yamada Y."/>
            <person name="Ohtaka K."/>
            <person name="Satoh M."/>
            <person name="Sonobe K."/>
            <person name="Ishii M."/>
            <person name="Ohtani R."/>
            <person name="Kanamori-Sato M."/>
            <person name="Honoki R."/>
            <person name="Miyazaki D."/>
            <person name="Mochizuki H."/>
            <person name="Umetsu J."/>
            <person name="Higashi K."/>
            <person name="Shibata D."/>
            <person name="Kamiya Y."/>
            <person name="Sato N."/>
            <person name="Nakamura Y."/>
            <person name="Tabata S."/>
            <person name="Ida S."/>
            <person name="Kurokawa K."/>
            <person name="Ohta H."/>
        </authorList>
    </citation>
    <scope>NUCLEOTIDE SEQUENCE [LARGE SCALE GENOMIC DNA]</scope>
    <source>
        <strain evidence="10 11">NIES-2285</strain>
    </source>
</reference>
<dbReference type="FunFam" id="3.30.160.60:FF:000032">
    <property type="entry name" value="Krueppel-like factor 4"/>
    <property type="match status" value="1"/>
</dbReference>
<dbReference type="PANTHER" id="PTHR23235:SF120">
    <property type="entry name" value="KRUPPEL-LIKE FACTOR 15"/>
    <property type="match status" value="1"/>
</dbReference>
<evidence type="ECO:0000259" key="9">
    <source>
        <dbReference type="PROSITE" id="PS50157"/>
    </source>
</evidence>
<evidence type="ECO:0000256" key="7">
    <source>
        <dbReference type="PROSITE-ProRule" id="PRU00042"/>
    </source>
</evidence>
<keyword evidence="1" id="KW-0479">Metal-binding</keyword>
<evidence type="ECO:0000256" key="6">
    <source>
        <dbReference type="ARBA" id="ARBA00023163"/>
    </source>
</evidence>
<sequence length="468" mass="52042">MVLERGLGLERQSVDFRAEGMVGLLGLVQLVAERAPWAAEQARPLCCHRGHPSVLELGWETLLGLEWGLRWGLQLVWVLDSRLEVAEGGLVADLVAGSAVWVLDSRLEVAEGSVSLLAGVGESSVLSLEAGCGALLKRGDTLLRHERTHNDEKALKCSYYMGCNAAFARRDTLTLHERTHSGIKPFACSEAGCDEAFSRSDALKTHVFYYHTEKGQQRRKREEERIAKLLTTAGLPFKREHHVTFDCLGGSFARIDFILDHKGKIIVIEVDEYQHEGYGVACDVARMLQIYEAWAIEGNSLPVHIIRYNPHTFQIDGKRAAVTRKIREARLLEAINEAAEMESEGLDQPRRRYHGRARSGNQVAPRRAFVGSGQGARREGLSAELRRIKKERELEAEMNPSPGPIPDPVIPDDPMHVDPIPALEVPNDPMQVDPQVAAQPVVLQPSWTAKERAYESTTDGPQAPQENR</sequence>
<evidence type="ECO:0000313" key="10">
    <source>
        <dbReference type="EMBL" id="GAQ91168.1"/>
    </source>
</evidence>
<dbReference type="STRING" id="105231.A0A1Y1ISL5"/>
<dbReference type="AlphaFoldDB" id="A0A1Y1ISL5"/>
<feature type="region of interest" description="Disordered" evidence="8">
    <location>
        <begin position="447"/>
        <end position="468"/>
    </location>
</feature>
<organism evidence="10 11">
    <name type="scientific">Klebsormidium nitens</name>
    <name type="common">Green alga</name>
    <name type="synonym">Ulothrix nitens</name>
    <dbReference type="NCBI Taxonomy" id="105231"/>
    <lineage>
        <taxon>Eukaryota</taxon>
        <taxon>Viridiplantae</taxon>
        <taxon>Streptophyta</taxon>
        <taxon>Klebsormidiophyceae</taxon>
        <taxon>Klebsormidiales</taxon>
        <taxon>Klebsormidiaceae</taxon>
        <taxon>Klebsormidium</taxon>
    </lineage>
</organism>
<evidence type="ECO:0000256" key="1">
    <source>
        <dbReference type="ARBA" id="ARBA00022723"/>
    </source>
</evidence>
<dbReference type="EMBL" id="DF237687">
    <property type="protein sequence ID" value="GAQ91168.1"/>
    <property type="molecule type" value="Genomic_DNA"/>
</dbReference>
<dbReference type="InterPro" id="IPR013087">
    <property type="entry name" value="Znf_C2H2_type"/>
</dbReference>
<evidence type="ECO:0000313" key="11">
    <source>
        <dbReference type="Proteomes" id="UP000054558"/>
    </source>
</evidence>
<dbReference type="SUPFAM" id="SSF57667">
    <property type="entry name" value="beta-beta-alpha zinc fingers"/>
    <property type="match status" value="1"/>
</dbReference>
<dbReference type="PROSITE" id="PS00028">
    <property type="entry name" value="ZINC_FINGER_C2H2_1"/>
    <property type="match status" value="1"/>
</dbReference>
<dbReference type="InterPro" id="IPR036236">
    <property type="entry name" value="Znf_C2H2_sf"/>
</dbReference>
<keyword evidence="5" id="KW-0805">Transcription regulation</keyword>
<keyword evidence="3 7" id="KW-0863">Zinc-finger</keyword>
<dbReference type="PANTHER" id="PTHR23235">
    <property type="entry name" value="KRUEPPEL-LIKE TRANSCRIPTION FACTOR"/>
    <property type="match status" value="1"/>
</dbReference>
<evidence type="ECO:0000256" key="3">
    <source>
        <dbReference type="ARBA" id="ARBA00022771"/>
    </source>
</evidence>
<keyword evidence="4" id="KW-0862">Zinc</keyword>
<keyword evidence="2" id="KW-0677">Repeat</keyword>
<dbReference type="SMART" id="SM00355">
    <property type="entry name" value="ZnF_C2H2"/>
    <property type="match status" value="2"/>
</dbReference>
<keyword evidence="6" id="KW-0804">Transcription</keyword>
<dbReference type="Proteomes" id="UP000054558">
    <property type="component" value="Unassembled WGS sequence"/>
</dbReference>
<feature type="domain" description="C2H2-type" evidence="9">
    <location>
        <begin position="155"/>
        <end position="185"/>
    </location>
</feature>
<feature type="region of interest" description="Disordered" evidence="8">
    <location>
        <begin position="411"/>
        <end position="430"/>
    </location>
</feature>
<dbReference type="Gene3D" id="3.30.160.60">
    <property type="entry name" value="Classic Zinc Finger"/>
    <property type="match status" value="2"/>
</dbReference>
<keyword evidence="11" id="KW-1185">Reference proteome</keyword>
<name>A0A1Y1ISL5_KLENI</name>
<feature type="domain" description="C2H2-type" evidence="9">
    <location>
        <begin position="186"/>
        <end position="216"/>
    </location>
</feature>
<evidence type="ECO:0000256" key="4">
    <source>
        <dbReference type="ARBA" id="ARBA00022833"/>
    </source>
</evidence>
<evidence type="ECO:0000256" key="8">
    <source>
        <dbReference type="SAM" id="MobiDB-lite"/>
    </source>
</evidence>
<feature type="compositionally biased region" description="Polar residues" evidence="8">
    <location>
        <begin position="455"/>
        <end position="468"/>
    </location>
</feature>
<accession>A0A1Y1ISL5</accession>
<evidence type="ECO:0000256" key="5">
    <source>
        <dbReference type="ARBA" id="ARBA00023015"/>
    </source>
</evidence>
<dbReference type="OrthoDB" id="9547406at2759"/>
<protein>
    <recommendedName>
        <fullName evidence="9">C2H2-type domain-containing protein</fullName>
    </recommendedName>
</protein>
<gene>
    <name evidence="10" type="ORF">KFL_007380030</name>
</gene>
<proteinExistence type="predicted"/>